<accession>A0A1R2AV50</accession>
<evidence type="ECO:0000256" key="9">
    <source>
        <dbReference type="SAM" id="Phobius"/>
    </source>
</evidence>
<evidence type="ECO:0000256" key="6">
    <source>
        <dbReference type="ARBA" id="ARBA00022840"/>
    </source>
</evidence>
<feature type="region of interest" description="Disordered" evidence="8">
    <location>
        <begin position="110"/>
        <end position="134"/>
    </location>
</feature>
<keyword evidence="13" id="KW-1185">Reference proteome</keyword>
<evidence type="ECO:0000256" key="3">
    <source>
        <dbReference type="ARBA" id="ARBA00022679"/>
    </source>
</evidence>
<dbReference type="PANTHER" id="PTHR11042:SF160">
    <property type="entry name" value="EUKARYOTIC TRANSLATION INITIATION FACTOR 2-ALPHA KINASE 1"/>
    <property type="match status" value="1"/>
</dbReference>
<dbReference type="InterPro" id="IPR000719">
    <property type="entry name" value="Prot_kinase_dom"/>
</dbReference>
<keyword evidence="3" id="KW-0808">Transferase</keyword>
<comment type="caution">
    <text evidence="12">The sequence shown here is derived from an EMBL/GenBank/DDBJ whole genome shotgun (WGS) entry which is preliminary data.</text>
</comment>
<dbReference type="Gene3D" id="1.10.510.10">
    <property type="entry name" value="Transferase(Phosphotransferase) domain 1"/>
    <property type="match status" value="1"/>
</dbReference>
<dbReference type="GO" id="GO:0004694">
    <property type="term" value="F:eukaryotic translation initiation factor 2alpha kinase activity"/>
    <property type="evidence" value="ECO:0007669"/>
    <property type="project" value="TreeGrafter"/>
</dbReference>
<sequence length="368" mass="42880">MALMLVFMSSLQLLLGHELSQAFFSKKPSDSFPTLLLLSGNSHKYSHSENYHNYHIPFIQSDSINENLQEFSLYFTTPQIFLCFILLCFAGSFGFCWGLKKREKKLSDFDPKFQNSDRSTSISPSISSPSIDSENSKQIYNSNLFSNSSFNDLLLNGSYTKNFIQHKLLWKNSIEEVYLAEHKLDKENYLVKAIPLHLGSCDNLAEQKLFKEVNEIKKLNCRHIARYVTCWIEESCYYSLNQTSEILLYVQMEYIKGIPLREWLNNSFTPELGLRAIRQISKVLEYLHSRGIPHGKITLDNILLDKYHNVVVGDYDYSRCIYDDRKDYFDIVLHVLKYFHNKSQAVNSIIHFEYMVDSGLESQFEGYV</sequence>
<keyword evidence="10" id="KW-0732">Signal</keyword>
<dbReference type="GO" id="GO:0005634">
    <property type="term" value="C:nucleus"/>
    <property type="evidence" value="ECO:0007669"/>
    <property type="project" value="TreeGrafter"/>
</dbReference>
<keyword evidence="7" id="KW-0652">Protein synthesis inhibitor</keyword>
<dbReference type="GO" id="GO:0017148">
    <property type="term" value="P:negative regulation of translation"/>
    <property type="evidence" value="ECO:0007669"/>
    <property type="project" value="UniProtKB-KW"/>
</dbReference>
<evidence type="ECO:0000256" key="10">
    <source>
        <dbReference type="SAM" id="SignalP"/>
    </source>
</evidence>
<evidence type="ECO:0000313" key="12">
    <source>
        <dbReference type="EMBL" id="OMJ68409.1"/>
    </source>
</evidence>
<organism evidence="12 13">
    <name type="scientific">Stentor coeruleus</name>
    <dbReference type="NCBI Taxonomy" id="5963"/>
    <lineage>
        <taxon>Eukaryota</taxon>
        <taxon>Sar</taxon>
        <taxon>Alveolata</taxon>
        <taxon>Ciliophora</taxon>
        <taxon>Postciliodesmatophora</taxon>
        <taxon>Heterotrichea</taxon>
        <taxon>Heterotrichida</taxon>
        <taxon>Stentoridae</taxon>
        <taxon>Stentor</taxon>
    </lineage>
</organism>
<keyword evidence="6" id="KW-0067">ATP-binding</keyword>
<feature type="signal peptide" evidence="10">
    <location>
        <begin position="1"/>
        <end position="16"/>
    </location>
</feature>
<keyword evidence="5" id="KW-0418">Kinase</keyword>
<dbReference type="GO" id="GO:0005737">
    <property type="term" value="C:cytoplasm"/>
    <property type="evidence" value="ECO:0007669"/>
    <property type="project" value="TreeGrafter"/>
</dbReference>
<dbReference type="AlphaFoldDB" id="A0A1R2AV50"/>
<dbReference type="Pfam" id="PF00069">
    <property type="entry name" value="Pkinase"/>
    <property type="match status" value="1"/>
</dbReference>
<dbReference type="Proteomes" id="UP000187209">
    <property type="component" value="Unassembled WGS sequence"/>
</dbReference>
<evidence type="ECO:0000256" key="5">
    <source>
        <dbReference type="ARBA" id="ARBA00022777"/>
    </source>
</evidence>
<keyword evidence="9" id="KW-1133">Transmembrane helix</keyword>
<dbReference type="InterPro" id="IPR011009">
    <property type="entry name" value="Kinase-like_dom_sf"/>
</dbReference>
<dbReference type="PROSITE" id="PS50011">
    <property type="entry name" value="PROTEIN_KINASE_DOM"/>
    <property type="match status" value="1"/>
</dbReference>
<protein>
    <recommendedName>
        <fullName evidence="1">non-specific serine/threonine protein kinase</fullName>
        <ecNumber evidence="1">2.7.11.1</ecNumber>
    </recommendedName>
</protein>
<dbReference type="SUPFAM" id="SSF56112">
    <property type="entry name" value="Protein kinase-like (PK-like)"/>
    <property type="match status" value="1"/>
</dbReference>
<feature type="domain" description="Protein kinase" evidence="11">
    <location>
        <begin position="163"/>
        <end position="368"/>
    </location>
</feature>
<dbReference type="Gene3D" id="3.30.200.20">
    <property type="entry name" value="Phosphorylase Kinase, domain 1"/>
    <property type="match status" value="1"/>
</dbReference>
<evidence type="ECO:0000259" key="11">
    <source>
        <dbReference type="PROSITE" id="PS50011"/>
    </source>
</evidence>
<dbReference type="GO" id="GO:0005524">
    <property type="term" value="F:ATP binding"/>
    <property type="evidence" value="ECO:0007669"/>
    <property type="project" value="UniProtKB-KW"/>
</dbReference>
<proteinExistence type="predicted"/>
<feature type="compositionally biased region" description="Low complexity" evidence="8">
    <location>
        <begin position="116"/>
        <end position="133"/>
    </location>
</feature>
<feature type="transmembrane region" description="Helical" evidence="9">
    <location>
        <begin position="79"/>
        <end position="99"/>
    </location>
</feature>
<reference evidence="12 13" key="1">
    <citation type="submission" date="2016-11" db="EMBL/GenBank/DDBJ databases">
        <title>The macronuclear genome of Stentor coeruleus: a giant cell with tiny introns.</title>
        <authorList>
            <person name="Slabodnick M."/>
            <person name="Ruby J.G."/>
            <person name="Reiff S.B."/>
            <person name="Swart E.C."/>
            <person name="Gosai S."/>
            <person name="Prabakaran S."/>
            <person name="Witkowska E."/>
            <person name="Larue G.E."/>
            <person name="Fisher S."/>
            <person name="Freeman R.M."/>
            <person name="Gunawardena J."/>
            <person name="Chu W."/>
            <person name="Stover N.A."/>
            <person name="Gregory B.D."/>
            <person name="Nowacki M."/>
            <person name="Derisi J."/>
            <person name="Roy S.W."/>
            <person name="Marshall W.F."/>
            <person name="Sood P."/>
        </authorList>
    </citation>
    <scope>NUCLEOTIDE SEQUENCE [LARGE SCALE GENOMIC DNA]</scope>
    <source>
        <strain evidence="12">WM001</strain>
    </source>
</reference>
<gene>
    <name evidence="12" type="ORF">SteCoe_34149</name>
</gene>
<keyword evidence="9" id="KW-0812">Transmembrane</keyword>
<dbReference type="EC" id="2.7.11.1" evidence="1"/>
<dbReference type="OrthoDB" id="292932at2759"/>
<dbReference type="SMART" id="SM00220">
    <property type="entry name" value="S_TKc"/>
    <property type="match status" value="1"/>
</dbReference>
<feature type="chain" id="PRO_5012661260" description="non-specific serine/threonine protein kinase" evidence="10">
    <location>
        <begin position="17"/>
        <end position="368"/>
    </location>
</feature>
<name>A0A1R2AV50_9CILI</name>
<dbReference type="InterPro" id="IPR050339">
    <property type="entry name" value="CC_SR_Kinase"/>
</dbReference>
<dbReference type="PANTHER" id="PTHR11042">
    <property type="entry name" value="EUKARYOTIC TRANSLATION INITIATION FACTOR 2-ALPHA KINASE EIF2-ALPHA KINASE -RELATED"/>
    <property type="match status" value="1"/>
</dbReference>
<evidence type="ECO:0000256" key="4">
    <source>
        <dbReference type="ARBA" id="ARBA00022741"/>
    </source>
</evidence>
<evidence type="ECO:0000256" key="7">
    <source>
        <dbReference type="ARBA" id="ARBA00023193"/>
    </source>
</evidence>
<evidence type="ECO:0000256" key="2">
    <source>
        <dbReference type="ARBA" id="ARBA00022527"/>
    </source>
</evidence>
<dbReference type="EMBL" id="MPUH01001335">
    <property type="protein sequence ID" value="OMJ68409.1"/>
    <property type="molecule type" value="Genomic_DNA"/>
</dbReference>
<evidence type="ECO:0000256" key="8">
    <source>
        <dbReference type="SAM" id="MobiDB-lite"/>
    </source>
</evidence>
<keyword evidence="9" id="KW-0472">Membrane</keyword>
<keyword evidence="4" id="KW-0547">Nucleotide-binding</keyword>
<evidence type="ECO:0000256" key="1">
    <source>
        <dbReference type="ARBA" id="ARBA00012513"/>
    </source>
</evidence>
<keyword evidence="2" id="KW-0723">Serine/threonine-protein kinase</keyword>
<evidence type="ECO:0000313" key="13">
    <source>
        <dbReference type="Proteomes" id="UP000187209"/>
    </source>
</evidence>